<dbReference type="Pfam" id="PF00126">
    <property type="entry name" value="HTH_1"/>
    <property type="match status" value="1"/>
</dbReference>
<dbReference type="Gene3D" id="1.10.10.10">
    <property type="entry name" value="Winged helix-like DNA-binding domain superfamily/Winged helix DNA-binding domain"/>
    <property type="match status" value="1"/>
</dbReference>
<dbReference type="PROSITE" id="PS50931">
    <property type="entry name" value="HTH_LYSR"/>
    <property type="match status" value="1"/>
</dbReference>
<protein>
    <submittedName>
        <fullName evidence="6">LysR family transcriptional regulator</fullName>
    </submittedName>
</protein>
<dbReference type="PANTHER" id="PTHR30537">
    <property type="entry name" value="HTH-TYPE TRANSCRIPTIONAL REGULATOR"/>
    <property type="match status" value="1"/>
</dbReference>
<keyword evidence="4" id="KW-0804">Transcription</keyword>
<dbReference type="SUPFAM" id="SSF53850">
    <property type="entry name" value="Periplasmic binding protein-like II"/>
    <property type="match status" value="1"/>
</dbReference>
<dbReference type="Pfam" id="PF03466">
    <property type="entry name" value="LysR_substrate"/>
    <property type="match status" value="1"/>
</dbReference>
<dbReference type="GO" id="GO:0006351">
    <property type="term" value="P:DNA-templated transcription"/>
    <property type="evidence" value="ECO:0007669"/>
    <property type="project" value="TreeGrafter"/>
</dbReference>
<dbReference type="GO" id="GO:0043565">
    <property type="term" value="F:sequence-specific DNA binding"/>
    <property type="evidence" value="ECO:0007669"/>
    <property type="project" value="TreeGrafter"/>
</dbReference>
<evidence type="ECO:0000256" key="2">
    <source>
        <dbReference type="ARBA" id="ARBA00023015"/>
    </source>
</evidence>
<accession>A0A8J7U6T9</accession>
<dbReference type="PANTHER" id="PTHR30537:SF3">
    <property type="entry name" value="TRANSCRIPTIONAL REGULATORY PROTEIN"/>
    <property type="match status" value="1"/>
</dbReference>
<comment type="caution">
    <text evidence="6">The sequence shown here is derived from an EMBL/GenBank/DDBJ whole genome shotgun (WGS) entry which is preliminary data.</text>
</comment>
<evidence type="ECO:0000259" key="5">
    <source>
        <dbReference type="PROSITE" id="PS50931"/>
    </source>
</evidence>
<dbReference type="Proteomes" id="UP000664417">
    <property type="component" value="Unassembled WGS sequence"/>
</dbReference>
<dbReference type="InterPro" id="IPR036390">
    <property type="entry name" value="WH_DNA-bd_sf"/>
</dbReference>
<evidence type="ECO:0000313" key="6">
    <source>
        <dbReference type="EMBL" id="MBO1320721.1"/>
    </source>
</evidence>
<evidence type="ECO:0000313" key="7">
    <source>
        <dbReference type="Proteomes" id="UP000664417"/>
    </source>
</evidence>
<dbReference type="InterPro" id="IPR058163">
    <property type="entry name" value="LysR-type_TF_proteobact-type"/>
</dbReference>
<reference evidence="6" key="1">
    <citation type="submission" date="2021-03" db="EMBL/GenBank/DDBJ databases">
        <authorList>
            <person name="Wang G."/>
        </authorList>
    </citation>
    <scope>NUCLEOTIDE SEQUENCE</scope>
    <source>
        <strain evidence="6">KCTC 12899</strain>
    </source>
</reference>
<sequence length="291" mass="32757">MNWEDVRFFLATAQQGSYSAAATLLKVSHTTVARRVQVLEQQLQVKLVERYGNKVRITEAGEHLRLQAEQAQQHLVAVERQIAGLDTVPAGSLRVTAPYLLCHTLLPEWIAAFQRDYPDIELELVAAFSRFNLHKREADLALRLTNQPPETLHGRKLAQITWSLAIRADEAEFWKAANIKPILGDDDERVRPTWLPDTVGKVRVSQRFNDPFLHLGAVSQGTAAGLVPDFWRNTQSNLVQLCAVPKASCDLWILTHQDLRQNARIRAFFDQVGAQATAVFGNSAKRPDLVR</sequence>
<dbReference type="SUPFAM" id="SSF46785">
    <property type="entry name" value="Winged helix' DNA-binding domain"/>
    <property type="match status" value="1"/>
</dbReference>
<keyword evidence="7" id="KW-1185">Reference proteome</keyword>
<dbReference type="InterPro" id="IPR036388">
    <property type="entry name" value="WH-like_DNA-bd_sf"/>
</dbReference>
<dbReference type="RefSeq" id="WP_207860675.1">
    <property type="nucleotide sequence ID" value="NZ_JAFREP010000019.1"/>
</dbReference>
<evidence type="ECO:0000256" key="4">
    <source>
        <dbReference type="ARBA" id="ARBA00023163"/>
    </source>
</evidence>
<dbReference type="Gene3D" id="3.40.190.10">
    <property type="entry name" value="Periplasmic binding protein-like II"/>
    <property type="match status" value="2"/>
</dbReference>
<organism evidence="6 7">
    <name type="scientific">Acanthopleuribacter pedis</name>
    <dbReference type="NCBI Taxonomy" id="442870"/>
    <lineage>
        <taxon>Bacteria</taxon>
        <taxon>Pseudomonadati</taxon>
        <taxon>Acidobacteriota</taxon>
        <taxon>Holophagae</taxon>
        <taxon>Acanthopleuribacterales</taxon>
        <taxon>Acanthopleuribacteraceae</taxon>
        <taxon>Acanthopleuribacter</taxon>
    </lineage>
</organism>
<dbReference type="EMBL" id="JAFREP010000019">
    <property type="protein sequence ID" value="MBO1320721.1"/>
    <property type="molecule type" value="Genomic_DNA"/>
</dbReference>
<evidence type="ECO:0000256" key="3">
    <source>
        <dbReference type="ARBA" id="ARBA00023125"/>
    </source>
</evidence>
<proteinExistence type="inferred from homology"/>
<keyword evidence="2" id="KW-0805">Transcription regulation</keyword>
<dbReference type="InterPro" id="IPR000847">
    <property type="entry name" value="LysR_HTH_N"/>
</dbReference>
<gene>
    <name evidence="6" type="ORF">J3U88_19740</name>
</gene>
<keyword evidence="3" id="KW-0238">DNA-binding</keyword>
<feature type="domain" description="HTH lysR-type" evidence="5">
    <location>
        <begin position="1"/>
        <end position="58"/>
    </location>
</feature>
<evidence type="ECO:0000256" key="1">
    <source>
        <dbReference type="ARBA" id="ARBA00009437"/>
    </source>
</evidence>
<dbReference type="InterPro" id="IPR005119">
    <property type="entry name" value="LysR_subst-bd"/>
</dbReference>
<name>A0A8J7U6T9_9BACT</name>
<dbReference type="GO" id="GO:0003700">
    <property type="term" value="F:DNA-binding transcription factor activity"/>
    <property type="evidence" value="ECO:0007669"/>
    <property type="project" value="InterPro"/>
</dbReference>
<comment type="similarity">
    <text evidence="1">Belongs to the LysR transcriptional regulatory family.</text>
</comment>
<dbReference type="AlphaFoldDB" id="A0A8J7U6T9"/>